<accession>U4L8M8</accession>
<protein>
    <submittedName>
        <fullName evidence="1">Uncharacterized protein</fullName>
    </submittedName>
</protein>
<reference evidence="1 2" key="1">
    <citation type="journal article" date="2013" name="PLoS Genet.">
        <title>The genome and development-dependent transcriptomes of Pyronema confluens: a window into fungal evolution.</title>
        <authorList>
            <person name="Traeger S."/>
            <person name="Altegoer F."/>
            <person name="Freitag M."/>
            <person name="Gabaldon T."/>
            <person name="Kempken F."/>
            <person name="Kumar A."/>
            <person name="Marcet-Houben M."/>
            <person name="Poggeler S."/>
            <person name="Stajich J.E."/>
            <person name="Nowrousian M."/>
        </authorList>
    </citation>
    <scope>NUCLEOTIDE SEQUENCE [LARGE SCALE GENOMIC DNA]</scope>
    <source>
        <strain evidence="2">CBS 100304</strain>
        <tissue evidence="1">Vegetative mycelium</tissue>
    </source>
</reference>
<gene>
    <name evidence="1" type="ORF">PCON_09296</name>
</gene>
<dbReference type="Proteomes" id="UP000018144">
    <property type="component" value="Unassembled WGS sequence"/>
</dbReference>
<evidence type="ECO:0000313" key="1">
    <source>
        <dbReference type="EMBL" id="CCX09703.1"/>
    </source>
</evidence>
<dbReference type="AlphaFoldDB" id="U4L8M8"/>
<keyword evidence="2" id="KW-1185">Reference proteome</keyword>
<evidence type="ECO:0000313" key="2">
    <source>
        <dbReference type="Proteomes" id="UP000018144"/>
    </source>
</evidence>
<proteinExistence type="predicted"/>
<sequence>MPPENAKSQDEDVKSNTKVNGLAEMKFLWPCQGRVLIYDVHCPPIQPLQLNTIQPYSQDENTRSLT</sequence>
<name>U4L8M8_PYROM</name>
<organism evidence="1 2">
    <name type="scientific">Pyronema omphalodes (strain CBS 100304)</name>
    <name type="common">Pyronema confluens</name>
    <dbReference type="NCBI Taxonomy" id="1076935"/>
    <lineage>
        <taxon>Eukaryota</taxon>
        <taxon>Fungi</taxon>
        <taxon>Dikarya</taxon>
        <taxon>Ascomycota</taxon>
        <taxon>Pezizomycotina</taxon>
        <taxon>Pezizomycetes</taxon>
        <taxon>Pezizales</taxon>
        <taxon>Pyronemataceae</taxon>
        <taxon>Pyronema</taxon>
    </lineage>
</organism>
<dbReference type="EMBL" id="HF935493">
    <property type="protein sequence ID" value="CCX09703.1"/>
    <property type="molecule type" value="Genomic_DNA"/>
</dbReference>